<accession>A0AAI9ZPF8</accession>
<dbReference type="GeneID" id="85477409"/>
<feature type="region of interest" description="Disordered" evidence="1">
    <location>
        <begin position="108"/>
        <end position="139"/>
    </location>
</feature>
<gene>
    <name evidence="2" type="ORF">BDP81DRAFT_450614</name>
</gene>
<organism evidence="2 3">
    <name type="scientific">Colletotrichum phormii</name>
    <dbReference type="NCBI Taxonomy" id="359342"/>
    <lineage>
        <taxon>Eukaryota</taxon>
        <taxon>Fungi</taxon>
        <taxon>Dikarya</taxon>
        <taxon>Ascomycota</taxon>
        <taxon>Pezizomycotina</taxon>
        <taxon>Sordariomycetes</taxon>
        <taxon>Hypocreomycetidae</taxon>
        <taxon>Glomerellales</taxon>
        <taxon>Glomerellaceae</taxon>
        <taxon>Colletotrichum</taxon>
        <taxon>Colletotrichum acutatum species complex</taxon>
    </lineage>
</organism>
<dbReference type="EMBL" id="JAHMHQ010000012">
    <property type="protein sequence ID" value="KAK1635761.1"/>
    <property type="molecule type" value="Genomic_DNA"/>
</dbReference>
<dbReference type="AlphaFoldDB" id="A0AAI9ZPF8"/>
<comment type="caution">
    <text evidence="2">The sequence shown here is derived from an EMBL/GenBank/DDBJ whole genome shotgun (WGS) entry which is preliminary data.</text>
</comment>
<reference evidence="2" key="1">
    <citation type="submission" date="2021-06" db="EMBL/GenBank/DDBJ databases">
        <title>Comparative genomics, transcriptomics and evolutionary studies reveal genomic signatures of adaptation to plant cell wall in hemibiotrophic fungi.</title>
        <authorList>
            <consortium name="DOE Joint Genome Institute"/>
            <person name="Baroncelli R."/>
            <person name="Diaz J.F."/>
            <person name="Benocci T."/>
            <person name="Peng M."/>
            <person name="Battaglia E."/>
            <person name="Haridas S."/>
            <person name="Andreopoulos W."/>
            <person name="Labutti K."/>
            <person name="Pangilinan J."/>
            <person name="Floch G.L."/>
            <person name="Makela M.R."/>
            <person name="Henrissat B."/>
            <person name="Grigoriev I.V."/>
            <person name="Crouch J.A."/>
            <person name="De Vries R.P."/>
            <person name="Sukno S.A."/>
            <person name="Thon M.R."/>
        </authorList>
    </citation>
    <scope>NUCLEOTIDE SEQUENCE</scope>
    <source>
        <strain evidence="2">CBS 102054</strain>
    </source>
</reference>
<sequence>MSCRQTKSLGAWHLAPFLPSHERAVSFSCIVRLLHSALLDNTEQSSCCRSAELDDSKLLALISALRLGAGSEHFSPTYKGRRKPKLASIGQRQRQSLQRRRCGAISTNSVDFGFGDSQPFGREQQHGDDQQYVPNQPTSASTGRAVCGVISAWSDSSTLTSWTACSLEEAIRWQREASKTEVLGAPINGSIRTIRYNVHKEEAAWLLSILDMTDSTRPMSLSLQI</sequence>
<dbReference type="RefSeq" id="XP_060444368.1">
    <property type="nucleotide sequence ID" value="XM_060592547.1"/>
</dbReference>
<name>A0AAI9ZPF8_9PEZI</name>
<evidence type="ECO:0000256" key="1">
    <source>
        <dbReference type="SAM" id="MobiDB-lite"/>
    </source>
</evidence>
<proteinExistence type="predicted"/>
<keyword evidence="3" id="KW-1185">Reference proteome</keyword>
<evidence type="ECO:0000313" key="2">
    <source>
        <dbReference type="EMBL" id="KAK1635761.1"/>
    </source>
</evidence>
<dbReference type="Proteomes" id="UP001243989">
    <property type="component" value="Unassembled WGS sequence"/>
</dbReference>
<evidence type="ECO:0000313" key="3">
    <source>
        <dbReference type="Proteomes" id="UP001243989"/>
    </source>
</evidence>
<protein>
    <submittedName>
        <fullName evidence="2">Uncharacterized protein</fullName>
    </submittedName>
</protein>